<evidence type="ECO:0000256" key="1">
    <source>
        <dbReference type="SAM" id="SignalP"/>
    </source>
</evidence>
<sequence length="431" mass="45620">MKKLLFAIVGAYLFSFLYACEADSSIPLEEIIRFNNPAEESLSANGYSQLPIAVVIPADAAADRRTVKFTTDLGLFSNDSASIYVVAENGIAATQLHGSRAGRAKLTAAIMGYAVNKTVLFTAVEGSDILAFVDLPASPLPADNLSEHALQLRIDPRSPASTRKLTLTTDLGSFSNQQTTIEVQANAEGLAQTYLKSDKAGRAIIRVTRGDFLLEDSVYFTAPDPEQLIRFTPGSFPAGVADGATAIEIKAQINNKMPAGRRKVSFRTDGGSFAAGSTVNSVEIEPDASGLARVLLRSRQEGFSTVTVEHNGINRSAEVEFKKAMPDQLSVETPFTIQAGIASQVTVTAQLSRQTGLPSSGFEILYTAFTKDGAAIGLFKTQKASGADGKATVLYSAGNTTYRGPVTITATLKGNTAITASTLLTVVDAEE</sequence>
<dbReference type="EMBL" id="CP119311">
    <property type="protein sequence ID" value="WEK34604.1"/>
    <property type="molecule type" value="Genomic_DNA"/>
</dbReference>
<reference evidence="2" key="1">
    <citation type="submission" date="2023-03" db="EMBL/GenBank/DDBJ databases">
        <title>Andean soil-derived lignocellulolytic bacterial consortium as a source of novel taxa and putative plastic-active enzymes.</title>
        <authorList>
            <person name="Diaz-Garcia L."/>
            <person name="Chuvochina M."/>
            <person name="Feuerriegel G."/>
            <person name="Bunk B."/>
            <person name="Sproer C."/>
            <person name="Streit W.R."/>
            <person name="Rodriguez L.M."/>
            <person name="Overmann J."/>
            <person name="Jimenez D.J."/>
        </authorList>
    </citation>
    <scope>NUCLEOTIDE SEQUENCE</scope>
    <source>
        <strain evidence="2">MAG 7</strain>
    </source>
</reference>
<keyword evidence="1" id="KW-0732">Signal</keyword>
<proteinExistence type="predicted"/>
<evidence type="ECO:0000313" key="3">
    <source>
        <dbReference type="Proteomes" id="UP001220610"/>
    </source>
</evidence>
<feature type="chain" id="PRO_5042582111" description="Big-1 domain-containing protein" evidence="1">
    <location>
        <begin position="20"/>
        <end position="431"/>
    </location>
</feature>
<dbReference type="InterPro" id="IPR013783">
    <property type="entry name" value="Ig-like_fold"/>
</dbReference>
<dbReference type="Gene3D" id="2.60.40.10">
    <property type="entry name" value="Immunoglobulins"/>
    <property type="match status" value="2"/>
</dbReference>
<dbReference type="AlphaFoldDB" id="A0AAJ5WR75"/>
<feature type="signal peptide" evidence="1">
    <location>
        <begin position="1"/>
        <end position="19"/>
    </location>
</feature>
<gene>
    <name evidence="2" type="ORF">P0Y53_19125</name>
</gene>
<dbReference type="PROSITE" id="PS51257">
    <property type="entry name" value="PROKAR_LIPOPROTEIN"/>
    <property type="match status" value="1"/>
</dbReference>
<protein>
    <recommendedName>
        <fullName evidence="4">Big-1 domain-containing protein</fullName>
    </recommendedName>
</protein>
<name>A0AAJ5WR75_9BACT</name>
<organism evidence="2 3">
    <name type="scientific">Candidatus Pseudobacter hemicellulosilyticus</name>
    <dbReference type="NCBI Taxonomy" id="3121375"/>
    <lineage>
        <taxon>Bacteria</taxon>
        <taxon>Pseudomonadati</taxon>
        <taxon>Bacteroidota</taxon>
        <taxon>Chitinophagia</taxon>
        <taxon>Chitinophagales</taxon>
        <taxon>Chitinophagaceae</taxon>
        <taxon>Pseudobacter</taxon>
    </lineage>
</organism>
<dbReference type="Proteomes" id="UP001220610">
    <property type="component" value="Chromosome"/>
</dbReference>
<dbReference type="InterPro" id="IPR008964">
    <property type="entry name" value="Invasin/intimin_cell_adhesion"/>
</dbReference>
<dbReference type="SUPFAM" id="SSF49373">
    <property type="entry name" value="Invasin/intimin cell-adhesion fragments"/>
    <property type="match status" value="1"/>
</dbReference>
<evidence type="ECO:0000313" key="2">
    <source>
        <dbReference type="EMBL" id="WEK34604.1"/>
    </source>
</evidence>
<evidence type="ECO:0008006" key="4">
    <source>
        <dbReference type="Google" id="ProtNLM"/>
    </source>
</evidence>
<accession>A0AAJ5WR75</accession>